<keyword evidence="8" id="KW-1133">Transmembrane helix</keyword>
<evidence type="ECO:0000259" key="10">
    <source>
        <dbReference type="Pfam" id="PF05649"/>
    </source>
</evidence>
<dbReference type="Gene3D" id="3.40.390.10">
    <property type="entry name" value="Collagenase (Catalytic Domain)"/>
    <property type="match status" value="2"/>
</dbReference>
<keyword evidence="3" id="KW-0645">Protease</keyword>
<dbReference type="SUPFAM" id="SSF55486">
    <property type="entry name" value="Metalloproteases ('zincins'), catalytic domain"/>
    <property type="match status" value="2"/>
</dbReference>
<evidence type="ECO:0000256" key="7">
    <source>
        <dbReference type="ARBA" id="ARBA00023049"/>
    </source>
</evidence>
<comment type="caution">
    <text evidence="11">The sequence shown here is derived from an EMBL/GenBank/DDBJ whole genome shotgun (WGS) entry which is preliminary data.</text>
</comment>
<gene>
    <name evidence="11" type="ORF">BV898_08813</name>
</gene>
<keyword evidence="12" id="KW-1185">Reference proteome</keyword>
<keyword evidence="7" id="KW-0482">Metalloprotease</keyword>
<dbReference type="PANTHER" id="PTHR11733">
    <property type="entry name" value="ZINC METALLOPROTEASE FAMILY M13 NEPRILYSIN-RELATED"/>
    <property type="match status" value="1"/>
</dbReference>
<dbReference type="Pfam" id="PF01431">
    <property type="entry name" value="Peptidase_M13"/>
    <property type="match status" value="1"/>
</dbReference>
<accession>A0A1W0WPM2</accession>
<dbReference type="AlphaFoldDB" id="A0A1W0WPM2"/>
<evidence type="ECO:0000256" key="1">
    <source>
        <dbReference type="ARBA" id="ARBA00001947"/>
    </source>
</evidence>
<proteinExistence type="inferred from homology"/>
<keyword evidence="5" id="KW-0378">Hydrolase</keyword>
<feature type="transmembrane region" description="Helical" evidence="8">
    <location>
        <begin position="69"/>
        <end position="89"/>
    </location>
</feature>
<evidence type="ECO:0000256" key="2">
    <source>
        <dbReference type="ARBA" id="ARBA00007357"/>
    </source>
</evidence>
<evidence type="ECO:0000256" key="6">
    <source>
        <dbReference type="ARBA" id="ARBA00022833"/>
    </source>
</evidence>
<keyword evidence="6" id="KW-0862">Zinc</keyword>
<dbReference type="PROSITE" id="PS51885">
    <property type="entry name" value="NEPRILYSIN"/>
    <property type="match status" value="1"/>
</dbReference>
<evidence type="ECO:0000313" key="12">
    <source>
        <dbReference type="Proteomes" id="UP000192578"/>
    </source>
</evidence>
<keyword evidence="4" id="KW-0479">Metal-binding</keyword>
<comment type="similarity">
    <text evidence="2">Belongs to the peptidase M13 family.</text>
</comment>
<dbReference type="GO" id="GO:0016485">
    <property type="term" value="P:protein processing"/>
    <property type="evidence" value="ECO:0007669"/>
    <property type="project" value="TreeGrafter"/>
</dbReference>
<dbReference type="InterPro" id="IPR000718">
    <property type="entry name" value="Peptidase_M13"/>
</dbReference>
<dbReference type="InterPro" id="IPR018497">
    <property type="entry name" value="Peptidase_M13_C"/>
</dbReference>
<dbReference type="InterPro" id="IPR008753">
    <property type="entry name" value="Peptidase_M13_N"/>
</dbReference>
<dbReference type="Pfam" id="PF05649">
    <property type="entry name" value="Peptidase_M13_N"/>
    <property type="match status" value="2"/>
</dbReference>
<dbReference type="GO" id="GO:0005886">
    <property type="term" value="C:plasma membrane"/>
    <property type="evidence" value="ECO:0007669"/>
    <property type="project" value="TreeGrafter"/>
</dbReference>
<dbReference type="GO" id="GO:0004222">
    <property type="term" value="F:metalloendopeptidase activity"/>
    <property type="evidence" value="ECO:0007669"/>
    <property type="project" value="InterPro"/>
</dbReference>
<dbReference type="CDD" id="cd08662">
    <property type="entry name" value="M13"/>
    <property type="match status" value="1"/>
</dbReference>
<organism evidence="11 12">
    <name type="scientific">Hypsibius exemplaris</name>
    <name type="common">Freshwater tardigrade</name>
    <dbReference type="NCBI Taxonomy" id="2072580"/>
    <lineage>
        <taxon>Eukaryota</taxon>
        <taxon>Metazoa</taxon>
        <taxon>Ecdysozoa</taxon>
        <taxon>Tardigrada</taxon>
        <taxon>Eutardigrada</taxon>
        <taxon>Parachela</taxon>
        <taxon>Hypsibioidea</taxon>
        <taxon>Hypsibiidae</taxon>
        <taxon>Hypsibius</taxon>
    </lineage>
</organism>
<evidence type="ECO:0000256" key="3">
    <source>
        <dbReference type="ARBA" id="ARBA00022670"/>
    </source>
</evidence>
<sequence length="909" mass="100390">MATMKKVLHRVTFNLPNGTDDKVPLIEVEEPKKEIILEGFVDFGDHHGSEATTTKCENMAAHCCGTPKSIIAVAIVAVIVAIIVIIGVVSSSTSQAPVAVGVYNNQSFNSSITPAEETTATSAPVFGSTFHANTEADEALRDATTAMLAEASSATATAEELSVTNDAFKEILGYLQKTVNSSIEPCDDFYEHACGLFPQTATVPDEVMEWTGLDAIDRIALESLSTVLNNTLSQGSVLSHSRVQAKQYYQQCLLSGQQNILSDLFAHIVQVLPRAAATNATFFSQDDAPTSSEILEALSQGMYHGYSMGLFHTTISSSRTIRFAPHTFGMSSSSYTGPMTTAQRNYMLYLSDLIYEFGKIMPVGAISKTSAEEIAVQIFTFEKRLNSPRSVPAPETPDYAPEDEDDPFLLGGPAARIHNDPAASITPKTLGQFANRYTKALGMTDAFFVSNFRQAWDTSNLALLVETPSNESLYSGHSNPVRGEGAITANTLVEISDPTFFQSLVLEMTKMYSTNETLAKQTRQFFGNYFTVQLILSYVHHLPGKLSEIHRLYRASTEGYGSVTTGKPLPLWEQCVKWVADVFPEPVDQLYAEDGYGKEEASKVEQIETTIRAIFMSLVNASDMLTDASRVASLKEMAALRVFIGHDNMDHVDDAVSLESKYQSLNLTDSYLTNEILVKRWKTWKNITPNIAAWWMPESTQSSSYSASAYYAPWKNSLVIPAGLERPPMIGPGYPDVWIIATFGFVFSHEVSHEFSSADTDRRSPWDFLSKSRFRERTRLLQEQYSAYRLMGVALNGAKTSSEDVADNTGVKLAFQAYKKLTAHQSATIEQMIQTHLNYTQDQLFFLAHAQLFCGVYKKEHVAEIISVASHSASPFRIIGPLQNLPEFSEAFKCPVDSYMNPKTKNTIW</sequence>
<protein>
    <submittedName>
        <fullName evidence="11">Neprilysin</fullName>
    </submittedName>
</protein>
<keyword evidence="8" id="KW-0812">Transmembrane</keyword>
<keyword evidence="8" id="KW-0472">Membrane</keyword>
<reference evidence="12" key="1">
    <citation type="submission" date="2017-01" db="EMBL/GenBank/DDBJ databases">
        <title>Comparative genomics of anhydrobiosis in the tardigrade Hypsibius dujardini.</title>
        <authorList>
            <person name="Yoshida Y."/>
            <person name="Koutsovoulos G."/>
            <person name="Laetsch D."/>
            <person name="Stevens L."/>
            <person name="Kumar S."/>
            <person name="Horikawa D."/>
            <person name="Ishino K."/>
            <person name="Komine S."/>
            <person name="Tomita M."/>
            <person name="Blaxter M."/>
            <person name="Arakawa K."/>
        </authorList>
    </citation>
    <scope>NUCLEOTIDE SEQUENCE [LARGE SCALE GENOMIC DNA]</scope>
    <source>
        <strain evidence="12">Z151</strain>
    </source>
</reference>
<dbReference type="PANTHER" id="PTHR11733:SF240">
    <property type="entry name" value="GH14155P-RELATED"/>
    <property type="match status" value="1"/>
</dbReference>
<evidence type="ECO:0000259" key="9">
    <source>
        <dbReference type="Pfam" id="PF01431"/>
    </source>
</evidence>
<name>A0A1W0WPM2_HYPEX</name>
<dbReference type="OrthoDB" id="6475849at2759"/>
<dbReference type="InterPro" id="IPR024079">
    <property type="entry name" value="MetalloPept_cat_dom_sf"/>
</dbReference>
<dbReference type="Proteomes" id="UP000192578">
    <property type="component" value="Unassembled WGS sequence"/>
</dbReference>
<dbReference type="GO" id="GO:0046872">
    <property type="term" value="F:metal ion binding"/>
    <property type="evidence" value="ECO:0007669"/>
    <property type="project" value="UniProtKB-KW"/>
</dbReference>
<evidence type="ECO:0000256" key="5">
    <source>
        <dbReference type="ARBA" id="ARBA00022801"/>
    </source>
</evidence>
<comment type="cofactor">
    <cofactor evidence="1">
        <name>Zn(2+)</name>
        <dbReference type="ChEBI" id="CHEBI:29105"/>
    </cofactor>
</comment>
<evidence type="ECO:0000256" key="8">
    <source>
        <dbReference type="SAM" id="Phobius"/>
    </source>
</evidence>
<dbReference type="EMBL" id="MTYJ01000066">
    <property type="protein sequence ID" value="OQV17097.1"/>
    <property type="molecule type" value="Genomic_DNA"/>
</dbReference>
<feature type="domain" description="Peptidase M13 C-terminal" evidence="9">
    <location>
        <begin position="709"/>
        <end position="907"/>
    </location>
</feature>
<evidence type="ECO:0000313" key="11">
    <source>
        <dbReference type="EMBL" id="OQV17097.1"/>
    </source>
</evidence>
<feature type="domain" description="Peptidase M13 N-terminal" evidence="10">
    <location>
        <begin position="185"/>
        <end position="387"/>
    </location>
</feature>
<evidence type="ECO:0000256" key="4">
    <source>
        <dbReference type="ARBA" id="ARBA00022723"/>
    </source>
</evidence>
<feature type="domain" description="Peptidase M13 N-terminal" evidence="10">
    <location>
        <begin position="505"/>
        <end position="646"/>
    </location>
</feature>